<accession>A0A6G7VLG6</accession>
<name>A0A6G7VLG6_9RHOB</name>
<protein>
    <submittedName>
        <fullName evidence="3">Alpha/beta fold hydrolase</fullName>
    </submittedName>
</protein>
<dbReference type="InterPro" id="IPR029058">
    <property type="entry name" value="AB_hydrolase_fold"/>
</dbReference>
<dbReference type="PANTHER" id="PTHR46118">
    <property type="entry name" value="PROTEIN ABHD11"/>
    <property type="match status" value="1"/>
</dbReference>
<dbReference type="InterPro" id="IPR000073">
    <property type="entry name" value="AB_hydrolase_1"/>
</dbReference>
<evidence type="ECO:0000256" key="1">
    <source>
        <dbReference type="ARBA" id="ARBA00022801"/>
    </source>
</evidence>
<dbReference type="AlphaFoldDB" id="A0A6G7VLG6"/>
<dbReference type="PANTHER" id="PTHR46118:SF4">
    <property type="entry name" value="PROTEIN ABHD11"/>
    <property type="match status" value="1"/>
</dbReference>
<keyword evidence="1 3" id="KW-0378">Hydrolase</keyword>
<dbReference type="EMBL" id="CP049811">
    <property type="protein sequence ID" value="QIK40943.1"/>
    <property type="molecule type" value="Genomic_DNA"/>
</dbReference>
<dbReference type="GO" id="GO:0016787">
    <property type="term" value="F:hydrolase activity"/>
    <property type="evidence" value="ECO:0007669"/>
    <property type="project" value="UniProtKB-KW"/>
</dbReference>
<dbReference type="Proteomes" id="UP000500791">
    <property type="component" value="Chromosome"/>
</dbReference>
<sequence>MASIELNRIVHPARANSGQPPLVIAHGLFGSARNWGVISKRLSDLRDVVAVDLRNHGGSPHTSPHNYDEIAADLAAVIDDLGGQADLLGHSMGGKAAMMLALTQPAKVRKLIVADIAPVAYAHDHTNHIEIMRNLDLTGITRRSEADARLAAVLSDPALRAFFLQSLDLSDGPSWKLALDILERDMDKIIGWPDVSGQFAGPALFVAGGASDYLTEVHHAKITSHFSDATFHTIPGAGHWLHAEQPRAFVDVISQFLAD</sequence>
<dbReference type="SUPFAM" id="SSF53474">
    <property type="entry name" value="alpha/beta-Hydrolases"/>
    <property type="match status" value="1"/>
</dbReference>
<evidence type="ECO:0000259" key="2">
    <source>
        <dbReference type="Pfam" id="PF12697"/>
    </source>
</evidence>
<dbReference type="Gene3D" id="3.40.50.1820">
    <property type="entry name" value="alpha/beta hydrolase"/>
    <property type="match status" value="1"/>
</dbReference>
<feature type="domain" description="AB hydrolase-1" evidence="2">
    <location>
        <begin position="22"/>
        <end position="252"/>
    </location>
</feature>
<dbReference type="RefSeq" id="WP_166190942.1">
    <property type="nucleotide sequence ID" value="NZ_CP049811.1"/>
</dbReference>
<keyword evidence="4" id="KW-1185">Reference proteome</keyword>
<proteinExistence type="predicted"/>
<dbReference type="Pfam" id="PF12697">
    <property type="entry name" value="Abhydrolase_6"/>
    <property type="match status" value="1"/>
</dbReference>
<reference evidence="3 4" key="1">
    <citation type="submission" date="2020-03" db="EMBL/GenBank/DDBJ databases">
        <title>Complete genome sequence of Monaibacterium sp. ALG8 with diverse plasmids.</title>
        <authorList>
            <person name="Sun C."/>
        </authorList>
    </citation>
    <scope>NUCLEOTIDE SEQUENCE [LARGE SCALE GENOMIC DNA]</scope>
    <source>
        <strain evidence="3 4">ALG8</strain>
    </source>
</reference>
<evidence type="ECO:0000313" key="4">
    <source>
        <dbReference type="Proteomes" id="UP000500791"/>
    </source>
</evidence>
<gene>
    <name evidence="3" type="ORF">G8E03_09280</name>
</gene>
<evidence type="ECO:0000313" key="3">
    <source>
        <dbReference type="EMBL" id="QIK40943.1"/>
    </source>
</evidence>
<dbReference type="KEGG" id="mon:G8E03_09280"/>
<organism evidence="3 4">
    <name type="scientific">Pontivivens nitratireducens</name>
    <dbReference type="NCBI Taxonomy" id="2758038"/>
    <lineage>
        <taxon>Bacteria</taxon>
        <taxon>Pseudomonadati</taxon>
        <taxon>Pseudomonadota</taxon>
        <taxon>Alphaproteobacteria</taxon>
        <taxon>Rhodobacterales</taxon>
        <taxon>Paracoccaceae</taxon>
        <taxon>Pontivivens</taxon>
    </lineage>
</organism>